<evidence type="ECO:0000313" key="1">
    <source>
        <dbReference type="EMBL" id="GAF37158.1"/>
    </source>
</evidence>
<name>X0PBF2_9LACO</name>
<sequence length="143" mass="15706">MKIAVRYYSKSGSTKKLAEALGAGIGVQAESIEVPLSEPVDLLFIGGAPYIASQLAPELRHFISQLTVNQVKAVAAFSTSNWKLSIHNQVKRSLKDPQIKLFDETYQSRGALKNLINQTHPNLEEQAEAVNFAKQIIAEAKTK</sequence>
<evidence type="ECO:0000313" key="4">
    <source>
        <dbReference type="Proteomes" id="UP000051966"/>
    </source>
</evidence>
<protein>
    <recommendedName>
        <fullName evidence="5">Flavodoxin-like domain-containing protein</fullName>
    </recommendedName>
</protein>
<dbReference type="InterPro" id="IPR029039">
    <property type="entry name" value="Flavoprotein-like_sf"/>
</dbReference>
<comment type="caution">
    <text evidence="1">The sequence shown here is derived from an EMBL/GenBank/DDBJ whole genome shotgun (WGS) entry which is preliminary data.</text>
</comment>
<dbReference type="OrthoDB" id="1739094at2"/>
<proteinExistence type="predicted"/>
<accession>X0PBF2</accession>
<dbReference type="eggNOG" id="COG0716">
    <property type="taxonomic scope" value="Bacteria"/>
</dbReference>
<dbReference type="RefSeq" id="WP_035180287.1">
    <property type="nucleotide sequence ID" value="NZ_AZFY01000122.1"/>
</dbReference>
<dbReference type="AlphaFoldDB" id="X0PBF2"/>
<evidence type="ECO:0000313" key="3">
    <source>
        <dbReference type="Proteomes" id="UP000019488"/>
    </source>
</evidence>
<dbReference type="STRING" id="1423743.FD41_GL000999"/>
<dbReference type="SUPFAM" id="SSF52218">
    <property type="entry name" value="Flavoproteins"/>
    <property type="match status" value="1"/>
</dbReference>
<dbReference type="Proteomes" id="UP000051966">
    <property type="component" value="Unassembled WGS sequence"/>
</dbReference>
<dbReference type="Gene3D" id="3.40.50.360">
    <property type="match status" value="1"/>
</dbReference>
<dbReference type="EMBL" id="AZFY01000122">
    <property type="protein sequence ID" value="KRM03959.1"/>
    <property type="molecule type" value="Genomic_DNA"/>
</dbReference>
<reference evidence="2 4" key="2">
    <citation type="journal article" date="2015" name="Genome Announc.">
        <title>Expanding the biotechnology potential of lactobacilli through comparative genomics of 213 strains and associated genera.</title>
        <authorList>
            <person name="Sun Z."/>
            <person name="Harris H.M."/>
            <person name="McCann A."/>
            <person name="Guo C."/>
            <person name="Argimon S."/>
            <person name="Zhang W."/>
            <person name="Yang X."/>
            <person name="Jeffery I.B."/>
            <person name="Cooney J.C."/>
            <person name="Kagawa T.F."/>
            <person name="Liu W."/>
            <person name="Song Y."/>
            <person name="Salvetti E."/>
            <person name="Wrobel A."/>
            <person name="Rasinkangas P."/>
            <person name="Parkhill J."/>
            <person name="Rea M.C."/>
            <person name="O'Sullivan O."/>
            <person name="Ritari J."/>
            <person name="Douillard F.P."/>
            <person name="Paul Ross R."/>
            <person name="Yang R."/>
            <person name="Briner A.E."/>
            <person name="Felis G.E."/>
            <person name="de Vos W.M."/>
            <person name="Barrangou R."/>
            <person name="Klaenhammer T.R."/>
            <person name="Caufield P.W."/>
            <person name="Cui Y."/>
            <person name="Zhang H."/>
            <person name="O'Toole P.W."/>
        </authorList>
    </citation>
    <scope>NUCLEOTIDE SEQUENCE [LARGE SCALE GENOMIC DNA]</scope>
    <source>
        <strain evidence="2 4">DSM 18382</strain>
    </source>
</reference>
<organism evidence="1 3">
    <name type="scientific">Lentilactobacillus farraginis DSM 18382 = JCM 14108</name>
    <dbReference type="NCBI Taxonomy" id="1423743"/>
    <lineage>
        <taxon>Bacteria</taxon>
        <taxon>Bacillati</taxon>
        <taxon>Bacillota</taxon>
        <taxon>Bacilli</taxon>
        <taxon>Lactobacillales</taxon>
        <taxon>Lactobacillaceae</taxon>
        <taxon>Lentilactobacillus</taxon>
    </lineage>
</organism>
<dbReference type="EMBL" id="BAKI01000025">
    <property type="protein sequence ID" value="GAF37158.1"/>
    <property type="molecule type" value="Genomic_DNA"/>
</dbReference>
<gene>
    <name evidence="2" type="ORF">FD41_GL000999</name>
    <name evidence="1" type="ORF">JCM14108_2173</name>
</gene>
<evidence type="ECO:0000313" key="2">
    <source>
        <dbReference type="EMBL" id="KRM03959.1"/>
    </source>
</evidence>
<reference evidence="1" key="1">
    <citation type="journal article" date="2014" name="Genome Announc.">
        <title>Draft Genome Sequences of Two Lactobacillus Strains, L. farraginis JCM 14108T and L. composti JCM 14202T, Isolated from Compost of Distilled Shochu Residue.</title>
        <authorList>
            <person name="Yuki M."/>
            <person name="Oshima K."/>
            <person name="Suda W."/>
            <person name="Kitahara M."/>
            <person name="Kitamura K."/>
            <person name="Iida T."/>
            <person name="Hattori M."/>
            <person name="Ohkuma M."/>
        </authorList>
    </citation>
    <scope>NUCLEOTIDE SEQUENCE [LARGE SCALE GENOMIC DNA]</scope>
    <source>
        <strain evidence="1">JCM 14108</strain>
    </source>
</reference>
<dbReference type="PATRIC" id="fig|1423743.5.peg.1030"/>
<evidence type="ECO:0008006" key="5">
    <source>
        <dbReference type="Google" id="ProtNLM"/>
    </source>
</evidence>
<dbReference type="Proteomes" id="UP000019488">
    <property type="component" value="Unassembled WGS sequence"/>
</dbReference>
<keyword evidence="4" id="KW-1185">Reference proteome</keyword>